<dbReference type="GO" id="GO:0042157">
    <property type="term" value="P:lipoprotein metabolic process"/>
    <property type="evidence" value="ECO:0007669"/>
    <property type="project" value="TreeGrafter"/>
</dbReference>
<evidence type="ECO:0000256" key="5">
    <source>
        <dbReference type="PROSITE-ProRule" id="PRU00557"/>
    </source>
</evidence>
<dbReference type="InterPro" id="IPR015819">
    <property type="entry name" value="Lipid_transp_b-sht_shell"/>
</dbReference>
<name>A0A9P0BGW8_BRAAE</name>
<dbReference type="GO" id="GO:0005794">
    <property type="term" value="C:Golgi apparatus"/>
    <property type="evidence" value="ECO:0007669"/>
    <property type="project" value="TreeGrafter"/>
</dbReference>
<dbReference type="AlphaFoldDB" id="A0A9P0BGW8"/>
<dbReference type="Gene3D" id="1.25.10.20">
    <property type="entry name" value="Vitellinogen, superhelical"/>
    <property type="match status" value="1"/>
</dbReference>
<proteinExistence type="predicted"/>
<dbReference type="Pfam" id="PF19444">
    <property type="entry name" value="MTP_lip_bd"/>
    <property type="match status" value="1"/>
</dbReference>
<dbReference type="Gene3D" id="2.30.230.10">
    <property type="entry name" value="Lipovitellin, beta-sheet shell regions, chain A"/>
    <property type="match status" value="1"/>
</dbReference>
<comment type="caution">
    <text evidence="5">Lacks conserved residue(s) required for the propagation of feature annotation.</text>
</comment>
<gene>
    <name evidence="8" type="ORF">MELIAE_LOCUS12682</name>
</gene>
<evidence type="ECO:0000256" key="1">
    <source>
        <dbReference type="ARBA" id="ARBA00004240"/>
    </source>
</evidence>
<dbReference type="Proteomes" id="UP001154078">
    <property type="component" value="Chromosome 9"/>
</dbReference>
<dbReference type="GO" id="GO:0005548">
    <property type="term" value="F:phospholipid transporter activity"/>
    <property type="evidence" value="ECO:0007669"/>
    <property type="project" value="InterPro"/>
</dbReference>
<reference evidence="8" key="1">
    <citation type="submission" date="2021-12" db="EMBL/GenBank/DDBJ databases">
        <authorList>
            <person name="King R."/>
        </authorList>
    </citation>
    <scope>NUCLEOTIDE SEQUENCE</scope>
</reference>
<evidence type="ECO:0000259" key="7">
    <source>
        <dbReference type="PROSITE" id="PS51211"/>
    </source>
</evidence>
<dbReference type="SUPFAM" id="SSF48431">
    <property type="entry name" value="Lipovitellin-phosvitin complex, superhelical domain"/>
    <property type="match status" value="1"/>
</dbReference>
<feature type="chain" id="PRO_5040356963" description="Vitellogenin domain-containing protein" evidence="6">
    <location>
        <begin position="21"/>
        <end position="891"/>
    </location>
</feature>
<evidence type="ECO:0000256" key="4">
    <source>
        <dbReference type="ARBA" id="ARBA00022824"/>
    </source>
</evidence>
<dbReference type="SMART" id="SM00638">
    <property type="entry name" value="LPD_N"/>
    <property type="match status" value="1"/>
</dbReference>
<dbReference type="Pfam" id="PF01347">
    <property type="entry name" value="Vitellogenin_N"/>
    <property type="match status" value="1"/>
</dbReference>
<comment type="subcellular location">
    <subcellularLocation>
        <location evidence="1">Endoplasmic reticulum</location>
    </subcellularLocation>
</comment>
<accession>A0A9P0BGW8</accession>
<dbReference type="GO" id="GO:0005783">
    <property type="term" value="C:endoplasmic reticulum"/>
    <property type="evidence" value="ECO:0007669"/>
    <property type="project" value="UniProtKB-SubCell"/>
</dbReference>
<dbReference type="InterPro" id="IPR045811">
    <property type="entry name" value="MTP_lip-bd"/>
</dbReference>
<evidence type="ECO:0000256" key="2">
    <source>
        <dbReference type="ARBA" id="ARBA00022448"/>
    </source>
</evidence>
<evidence type="ECO:0000313" key="8">
    <source>
        <dbReference type="EMBL" id="CAH0564048.1"/>
    </source>
</evidence>
<dbReference type="SUPFAM" id="SSF56968">
    <property type="entry name" value="Lipovitellin-phosvitin complex, beta-sheet shell regions"/>
    <property type="match status" value="1"/>
</dbReference>
<evidence type="ECO:0000313" key="9">
    <source>
        <dbReference type="Proteomes" id="UP001154078"/>
    </source>
</evidence>
<keyword evidence="2" id="KW-0813">Transport</keyword>
<keyword evidence="3 6" id="KW-0732">Signal</keyword>
<dbReference type="PANTHER" id="PTHR13024">
    <property type="entry name" value="MICROSOMAL TRIGLYCERIDE TRANSFER PROTEIN, LARGE SUBUNIT"/>
    <property type="match status" value="1"/>
</dbReference>
<keyword evidence="9" id="KW-1185">Reference proteome</keyword>
<evidence type="ECO:0000256" key="6">
    <source>
        <dbReference type="SAM" id="SignalP"/>
    </source>
</evidence>
<dbReference type="GO" id="GO:0016323">
    <property type="term" value="C:basolateral plasma membrane"/>
    <property type="evidence" value="ECO:0007669"/>
    <property type="project" value="TreeGrafter"/>
</dbReference>
<organism evidence="8 9">
    <name type="scientific">Brassicogethes aeneus</name>
    <name type="common">Rape pollen beetle</name>
    <name type="synonym">Meligethes aeneus</name>
    <dbReference type="NCBI Taxonomy" id="1431903"/>
    <lineage>
        <taxon>Eukaryota</taxon>
        <taxon>Metazoa</taxon>
        <taxon>Ecdysozoa</taxon>
        <taxon>Arthropoda</taxon>
        <taxon>Hexapoda</taxon>
        <taxon>Insecta</taxon>
        <taxon>Pterygota</taxon>
        <taxon>Neoptera</taxon>
        <taxon>Endopterygota</taxon>
        <taxon>Coleoptera</taxon>
        <taxon>Polyphaga</taxon>
        <taxon>Cucujiformia</taxon>
        <taxon>Nitidulidae</taxon>
        <taxon>Meligethinae</taxon>
        <taxon>Brassicogethes</taxon>
    </lineage>
</organism>
<dbReference type="PROSITE" id="PS51211">
    <property type="entry name" value="VITELLOGENIN"/>
    <property type="match status" value="1"/>
</dbReference>
<evidence type="ECO:0000256" key="3">
    <source>
        <dbReference type="ARBA" id="ARBA00022729"/>
    </source>
</evidence>
<feature type="domain" description="Vitellogenin" evidence="7">
    <location>
        <begin position="37"/>
        <end position="666"/>
    </location>
</feature>
<dbReference type="InterPro" id="IPR011030">
    <property type="entry name" value="Lipovitellin_superhlx_dom"/>
</dbReference>
<dbReference type="EMBL" id="OV121140">
    <property type="protein sequence ID" value="CAH0564048.1"/>
    <property type="molecule type" value="Genomic_DNA"/>
</dbReference>
<dbReference type="PANTHER" id="PTHR13024:SF0">
    <property type="entry name" value="MICROSOMAL TRIACYLGLYCEROL TRANSFER PROTEIN"/>
    <property type="match status" value="1"/>
</dbReference>
<protein>
    <recommendedName>
        <fullName evidence="7">Vitellogenin domain-containing protein</fullName>
    </recommendedName>
</protein>
<dbReference type="InterPro" id="IPR015816">
    <property type="entry name" value="Vitellinogen_b-sht_N"/>
</dbReference>
<keyword evidence="4" id="KW-0256">Endoplasmic reticulum</keyword>
<sequence length="891" mass="100068">MNPNSILYIFLSWLLSMCYGFVLLSSAAGQISDLNLFEAGSSSTYKLQSEVLINEKDNSSKNVGFYVVAEVTVNSIWGKGKDKILQIELTQPLLHIKSRKAPSPDGFVPHKSNLDKMQNKPFLVILKNNKVDRLLMPKNEPLSMVNLKKGLASLLQFQIYEGETKEIDSSGECLAQYTANSDDMFTKTKSNCVSIDLPYTYNPDDILKTMVQSSRISEYHLDLHKNVIKSIKSKESHKMFLSVKEDIGNFVEADQHLILIREGQISTIEGQNIEEALEKLISLHSIVYTQESLMSDRETDGEDATFSDLVNELRDNLKSEAIGTLKSARSFIKLINIGRTSNKKDIQKALASKKNKDLLLQLYDILGFIQSQDSHEAVMKNLIFDDEKMLDFSERYLWALSICSKPNPDIIMDLLKRFQKNNNIPEKIKETMILSIASMAYRLSQLHGNKVKVLKDVEEAIINNLDYAKGEEKYQFFRALKNLKSPNTIPKLLDVIEKGTPKEGVLSWKIIKSLPKEYWGENVLKTAKKTFFQLNKRHDSSSRTIAAELMLETNITEQNLKGMLHYLGSNDTAFEIKQYVYQNIRMKADECPIFKRMVLNIIKSDRFLNNYSTLAPRGMSTALSRNFLSSDSSNGSLVSLQELKSGIVKRGSVNIVMEKNDAIKEIFSLGLFSGGLSSFMSSNGNENELEDEESANAGMELSVLGTQLRPFLFFSGQGELMGHVWSGTASEKTPAYQANTLLQDHLEYIRLGNGLIAELNVKGALSFDLSGSVKISIFYSTAESLVEKAAGIAVIGTTKIDTSFVKSQVEFSASIEPKLILNSDLDFSGKPTACMRLTQPDSLLTHNIFKIERIPGSKHKLRIAKYKKTNIPGVTYSLNRKNNEMCSAMFK</sequence>
<dbReference type="InterPro" id="IPR001747">
    <property type="entry name" value="Vitellogenin_N"/>
</dbReference>
<feature type="signal peptide" evidence="6">
    <location>
        <begin position="1"/>
        <end position="20"/>
    </location>
</feature>
<dbReference type="InterPro" id="IPR039988">
    <property type="entry name" value="MTTP"/>
</dbReference>
<dbReference type="GO" id="GO:0008289">
    <property type="term" value="F:lipid binding"/>
    <property type="evidence" value="ECO:0007669"/>
    <property type="project" value="InterPro"/>
</dbReference>
<dbReference type="OrthoDB" id="5865932at2759"/>